<organism evidence="1 2">
    <name type="scientific">Flaviramulus basaltis</name>
    <dbReference type="NCBI Taxonomy" id="369401"/>
    <lineage>
        <taxon>Bacteria</taxon>
        <taxon>Pseudomonadati</taxon>
        <taxon>Bacteroidota</taxon>
        <taxon>Flavobacteriia</taxon>
        <taxon>Flavobacteriales</taxon>
        <taxon>Flavobacteriaceae</taxon>
        <taxon>Flaviramulus</taxon>
    </lineage>
</organism>
<dbReference type="Proteomes" id="UP000182544">
    <property type="component" value="Unassembled WGS sequence"/>
</dbReference>
<dbReference type="Pfam" id="PF07080">
    <property type="entry name" value="DUF1348"/>
    <property type="match status" value="1"/>
</dbReference>
<accession>A0A1K2IAS2</accession>
<name>A0A1K2IAS2_9FLAO</name>
<proteinExistence type="predicted"/>
<dbReference type="PANTHER" id="PTHR31757">
    <property type="entry name" value="SLL0781 PROTEIN"/>
    <property type="match status" value="1"/>
</dbReference>
<evidence type="ECO:0000313" key="2">
    <source>
        <dbReference type="Proteomes" id="UP000182544"/>
    </source>
</evidence>
<reference evidence="1 2" key="1">
    <citation type="submission" date="2016-10" db="EMBL/GenBank/DDBJ databases">
        <authorList>
            <person name="de Groot N.N."/>
        </authorList>
    </citation>
    <scope>NUCLEOTIDE SEQUENCE [LARGE SCALE GENOMIC DNA]</scope>
    <source>
        <strain evidence="1 2">DSM 18180</strain>
    </source>
</reference>
<sequence>MKEKRYPIPPFNMETAQKKVKLAEDARNTKNPEKVASAYTIDSEWRNRDEFINGREEIKKISRKKVGEGIKL</sequence>
<dbReference type="STRING" id="369401.SAMN05428642_101326"/>
<dbReference type="AlphaFoldDB" id="A0A1K2IAS2"/>
<keyword evidence="2" id="KW-1185">Reference proteome</keyword>
<dbReference type="PANTHER" id="PTHR31757:SF0">
    <property type="entry name" value="SLL0781 PROTEIN"/>
    <property type="match status" value="1"/>
</dbReference>
<dbReference type="InterPro" id="IPR032710">
    <property type="entry name" value="NTF2-like_dom_sf"/>
</dbReference>
<evidence type="ECO:0000313" key="1">
    <source>
        <dbReference type="EMBL" id="SFZ89489.1"/>
    </source>
</evidence>
<dbReference type="InterPro" id="IPR009783">
    <property type="entry name" value="DUF1348"/>
</dbReference>
<dbReference type="Gene3D" id="3.10.450.50">
    <property type="match status" value="1"/>
</dbReference>
<gene>
    <name evidence="1" type="ORF">SAMN05428642_101326</name>
</gene>
<dbReference type="SUPFAM" id="SSF54427">
    <property type="entry name" value="NTF2-like"/>
    <property type="match status" value="1"/>
</dbReference>
<protein>
    <submittedName>
        <fullName evidence="1">Uncharacterized protein</fullName>
    </submittedName>
</protein>
<dbReference type="EMBL" id="FPKV01000001">
    <property type="protein sequence ID" value="SFZ89489.1"/>
    <property type="molecule type" value="Genomic_DNA"/>
</dbReference>